<dbReference type="Gene3D" id="3.30.300.30">
    <property type="match status" value="1"/>
</dbReference>
<dbReference type="InterPro" id="IPR045851">
    <property type="entry name" value="AMP-bd_C_sf"/>
</dbReference>
<evidence type="ECO:0000313" key="4">
    <source>
        <dbReference type="EMBL" id="BBX96243.1"/>
    </source>
</evidence>
<comment type="similarity">
    <text evidence="1">Belongs to the ATP-dependent AMP-binding enzyme family.</text>
</comment>
<reference evidence="4 5" key="1">
    <citation type="journal article" date="2019" name="Emerg. Microbes Infect.">
        <title>Comprehensive subspecies identification of 175 nontuberculous mycobacteria species based on 7547 genomic profiles.</title>
        <authorList>
            <person name="Matsumoto Y."/>
            <person name="Kinjo T."/>
            <person name="Motooka D."/>
            <person name="Nabeya D."/>
            <person name="Jung N."/>
            <person name="Uechi K."/>
            <person name="Horii T."/>
            <person name="Iida T."/>
            <person name="Fujita J."/>
            <person name="Nakamura S."/>
        </authorList>
    </citation>
    <scope>NUCLEOTIDE SEQUENCE [LARGE SCALE GENOMIC DNA]</scope>
    <source>
        <strain evidence="4 5">JCM 15657</strain>
    </source>
</reference>
<dbReference type="GO" id="GO:0016874">
    <property type="term" value="F:ligase activity"/>
    <property type="evidence" value="ECO:0007669"/>
    <property type="project" value="UniProtKB-KW"/>
</dbReference>
<name>A0A7I7NIY5_9MYCO</name>
<dbReference type="PANTHER" id="PTHR22754">
    <property type="entry name" value="DISCO-INTERACTING PROTEIN 2 DIP2 -RELATED"/>
    <property type="match status" value="1"/>
</dbReference>
<dbReference type="GO" id="GO:0006633">
    <property type="term" value="P:fatty acid biosynthetic process"/>
    <property type="evidence" value="ECO:0007669"/>
    <property type="project" value="TreeGrafter"/>
</dbReference>
<keyword evidence="5" id="KW-1185">Reference proteome</keyword>
<sequence length="582" mass="61612">MSIVTREMRSVAASSPRGLTVGSLANSRRLSWSEVHDQAKRMAGNLAVGGVGRHGSVAVLATDAADVASLAQAIWLRRAALTMLQQPTPRTDPAVWLADTVRAIRMIHADMVVVGEPFLMAMGPLSAHNVAVCTVDSLRAGEPIEPDDADEAEEADIALRQLTSGSTGAPKAVEISHANLAANTVALCDALDIDTDQDVMASWLPLSHDMGMIAFVQFPMQVGVETVVVPPDQFLRRPLLWAELISKHRATITSGPNFAYSVLARVLHRAHPSGIDLSSLRVAVNGAEPIDHRDLANFATAGARFGLRPSAMTPAYGLAEATLVVSMAQLHGGATVDSISAQDLKEAHRARPVLDDSQNAQHVVCLGFPVTGMDVRVTRDGTALGPREIGAVELRGPAIAGSCLTSDGVVPLTGGDGWFDSGDLGYLDDEGRIYVCGRTKDVIVMAGANLYPHDIERAAETVDGVRKGCVIAVRIDAEREGFAVLAEVHTPDDETVRQRIGRDIIATVNRRVGHAPRELRLLPPGTLPKTASGKLRRNTARELLLQQTIGAATTRTPAEPPTQASAGKPGGLAASPTPARSR</sequence>
<dbReference type="PANTHER" id="PTHR22754:SF32">
    <property type="entry name" value="DISCO-INTERACTING PROTEIN 2"/>
    <property type="match status" value="1"/>
</dbReference>
<feature type="domain" description="AMP-dependent synthetase/ligase" evidence="3">
    <location>
        <begin position="26"/>
        <end position="400"/>
    </location>
</feature>
<dbReference type="SUPFAM" id="SSF56801">
    <property type="entry name" value="Acetyl-CoA synthetase-like"/>
    <property type="match status" value="1"/>
</dbReference>
<dbReference type="Gene3D" id="3.40.50.12780">
    <property type="entry name" value="N-terminal domain of ligase-like"/>
    <property type="match status" value="1"/>
</dbReference>
<dbReference type="AlphaFoldDB" id="A0A7I7NIY5"/>
<dbReference type="InterPro" id="IPR000873">
    <property type="entry name" value="AMP-dep_synth/lig_dom"/>
</dbReference>
<dbReference type="Pfam" id="PF00501">
    <property type="entry name" value="AMP-binding"/>
    <property type="match status" value="1"/>
</dbReference>
<evidence type="ECO:0000256" key="1">
    <source>
        <dbReference type="ARBA" id="ARBA00006432"/>
    </source>
</evidence>
<feature type="compositionally biased region" description="Low complexity" evidence="2">
    <location>
        <begin position="551"/>
        <end position="564"/>
    </location>
</feature>
<accession>A0A7I7NIY5</accession>
<protein>
    <submittedName>
        <fullName evidence="4">Putative ligase</fullName>
    </submittedName>
</protein>
<dbReference type="NCBIfam" id="NF005850">
    <property type="entry name" value="PRK07768.1"/>
    <property type="match status" value="1"/>
</dbReference>
<keyword evidence="4" id="KW-0436">Ligase</keyword>
<evidence type="ECO:0000256" key="2">
    <source>
        <dbReference type="SAM" id="MobiDB-lite"/>
    </source>
</evidence>
<dbReference type="InterPro" id="IPR042099">
    <property type="entry name" value="ANL_N_sf"/>
</dbReference>
<dbReference type="KEGG" id="mlj:MLAC_15370"/>
<dbReference type="GO" id="GO:0070566">
    <property type="term" value="F:adenylyltransferase activity"/>
    <property type="evidence" value="ECO:0007669"/>
    <property type="project" value="TreeGrafter"/>
</dbReference>
<evidence type="ECO:0000259" key="3">
    <source>
        <dbReference type="Pfam" id="PF00501"/>
    </source>
</evidence>
<dbReference type="OrthoDB" id="3671040at2"/>
<feature type="region of interest" description="Disordered" evidence="2">
    <location>
        <begin position="548"/>
        <end position="582"/>
    </location>
</feature>
<dbReference type="Proteomes" id="UP000466396">
    <property type="component" value="Chromosome"/>
</dbReference>
<gene>
    <name evidence="4" type="primary">pks16</name>
    <name evidence="4" type="ORF">MLAC_15370</name>
</gene>
<dbReference type="EMBL" id="AP022581">
    <property type="protein sequence ID" value="BBX96243.1"/>
    <property type="molecule type" value="Genomic_DNA"/>
</dbReference>
<evidence type="ECO:0000313" key="5">
    <source>
        <dbReference type="Proteomes" id="UP000466396"/>
    </source>
</evidence>
<proteinExistence type="inferred from homology"/>
<dbReference type="GO" id="GO:0005886">
    <property type="term" value="C:plasma membrane"/>
    <property type="evidence" value="ECO:0007669"/>
    <property type="project" value="TreeGrafter"/>
</dbReference>
<organism evidence="4 5">
    <name type="scientific">Mycobacterium lacus</name>
    <dbReference type="NCBI Taxonomy" id="169765"/>
    <lineage>
        <taxon>Bacteria</taxon>
        <taxon>Bacillati</taxon>
        <taxon>Actinomycetota</taxon>
        <taxon>Actinomycetes</taxon>
        <taxon>Mycobacteriales</taxon>
        <taxon>Mycobacteriaceae</taxon>
        <taxon>Mycobacterium</taxon>
    </lineage>
</organism>
<dbReference type="RefSeq" id="WP_085162837.1">
    <property type="nucleotide sequence ID" value="NZ_AP022581.1"/>
</dbReference>